<proteinExistence type="predicted"/>
<reference evidence="1" key="1">
    <citation type="submission" date="2022-03" db="EMBL/GenBank/DDBJ databases">
        <authorList>
            <person name="Martin H S."/>
        </authorList>
    </citation>
    <scope>NUCLEOTIDE SEQUENCE</scope>
</reference>
<evidence type="ECO:0000313" key="2">
    <source>
        <dbReference type="Proteomes" id="UP000837857"/>
    </source>
</evidence>
<accession>A0ABN8I1J4</accession>
<gene>
    <name evidence="1" type="ORF">IPOD504_LOCUS4983</name>
</gene>
<name>A0ABN8I1J4_9NEOP</name>
<organism evidence="1 2">
    <name type="scientific">Iphiclides podalirius</name>
    <name type="common">scarce swallowtail</name>
    <dbReference type="NCBI Taxonomy" id="110791"/>
    <lineage>
        <taxon>Eukaryota</taxon>
        <taxon>Metazoa</taxon>
        <taxon>Ecdysozoa</taxon>
        <taxon>Arthropoda</taxon>
        <taxon>Hexapoda</taxon>
        <taxon>Insecta</taxon>
        <taxon>Pterygota</taxon>
        <taxon>Neoptera</taxon>
        <taxon>Endopterygota</taxon>
        <taxon>Lepidoptera</taxon>
        <taxon>Glossata</taxon>
        <taxon>Ditrysia</taxon>
        <taxon>Papilionoidea</taxon>
        <taxon>Papilionidae</taxon>
        <taxon>Papilioninae</taxon>
        <taxon>Iphiclides</taxon>
    </lineage>
</organism>
<evidence type="ECO:0000313" key="1">
    <source>
        <dbReference type="EMBL" id="CAH2045213.1"/>
    </source>
</evidence>
<keyword evidence="2" id="KW-1185">Reference proteome</keyword>
<protein>
    <submittedName>
        <fullName evidence="1">Uncharacterized protein</fullName>
    </submittedName>
</protein>
<sequence length="82" mass="9171">MYPVYAALRQQSAYVRDVRILFQSDNRTLIPYIRNDGGTLSRALLGLTSYLLLLAEQFNLTLSAGYPPGRLKAMADCLSMGR</sequence>
<dbReference type="EMBL" id="OW152828">
    <property type="protein sequence ID" value="CAH2045213.1"/>
    <property type="molecule type" value="Genomic_DNA"/>
</dbReference>
<feature type="non-terminal residue" evidence="1">
    <location>
        <position position="82"/>
    </location>
</feature>
<dbReference type="Proteomes" id="UP000837857">
    <property type="component" value="Chromosome 16"/>
</dbReference>